<evidence type="ECO:0000256" key="1">
    <source>
        <dbReference type="SAM" id="SignalP"/>
    </source>
</evidence>
<sequence length="201" mass="21382">MKMVRRFTGALAAAALMVAVPGAAIAGWKVMAPHQPVLVGKSTLKVTPGIEWNRSSARPGPSAEMWTVDGLALNELLFVGGVAPGATLIKDRHKKDRPLPRFAANMLAPDIVQLYEGTIRNAVATSLFEIDNVAPAKLAGHDGVHFTFHYAVQDEDLRRNGEARAAVIGGKLYLIAFQGPALHYFGAGIGEARAIMDSAAM</sequence>
<keyword evidence="1" id="KW-0732">Signal</keyword>
<accession>A0A7U4J8S0</accession>
<reference evidence="2 3" key="2">
    <citation type="submission" date="2015-02" db="EMBL/GenBank/DDBJ databases">
        <title>The complete genome of Sphingomonas hengshuiensis sp. WHSC-8 isolated from soil of Hengshui Lake.</title>
        <authorList>
            <person name="Wei S."/>
            <person name="Guo J."/>
            <person name="Su C."/>
            <person name="Wu R."/>
            <person name="Zhang Z."/>
            <person name="Liang K."/>
            <person name="Li H."/>
            <person name="Wang T."/>
            <person name="Liu H."/>
            <person name="Zhang C."/>
            <person name="Li Z."/>
            <person name="Wang Q."/>
            <person name="Meng J."/>
        </authorList>
    </citation>
    <scope>NUCLEOTIDE SEQUENCE [LARGE SCALE GENOMIC DNA]</scope>
    <source>
        <strain evidence="2 3">WHSC-8</strain>
    </source>
</reference>
<organism evidence="2 3">
    <name type="scientific">Sphingomonas hengshuiensis</name>
    <dbReference type="NCBI Taxonomy" id="1609977"/>
    <lineage>
        <taxon>Bacteria</taxon>
        <taxon>Pseudomonadati</taxon>
        <taxon>Pseudomonadota</taxon>
        <taxon>Alphaproteobacteria</taxon>
        <taxon>Sphingomonadales</taxon>
        <taxon>Sphingomonadaceae</taxon>
        <taxon>Sphingomonas</taxon>
    </lineage>
</organism>
<evidence type="ECO:0000313" key="2">
    <source>
        <dbReference type="EMBL" id="AJP72319.1"/>
    </source>
</evidence>
<dbReference type="AlphaFoldDB" id="A0A7U4J8S0"/>
<dbReference type="Proteomes" id="UP000032300">
    <property type="component" value="Chromosome"/>
</dbReference>
<proteinExistence type="predicted"/>
<dbReference type="EMBL" id="CP010836">
    <property type="protein sequence ID" value="AJP72319.1"/>
    <property type="molecule type" value="Genomic_DNA"/>
</dbReference>
<name>A0A7U4J8S0_9SPHN</name>
<evidence type="ECO:0000313" key="3">
    <source>
        <dbReference type="Proteomes" id="UP000032300"/>
    </source>
</evidence>
<protein>
    <submittedName>
        <fullName evidence="2">Uncharacterized protein</fullName>
    </submittedName>
</protein>
<gene>
    <name evidence="2" type="ORF">TS85_11780</name>
</gene>
<keyword evidence="3" id="KW-1185">Reference proteome</keyword>
<reference evidence="2 3" key="1">
    <citation type="journal article" date="2015" name="Int. J. Syst. Evol. Microbiol.">
        <title>Sphingomonas hengshuiensis sp. nov., isolated from lake wetland.</title>
        <authorList>
            <person name="Wei S."/>
            <person name="Wang T."/>
            <person name="Liu H."/>
            <person name="Zhang C."/>
            <person name="Guo J."/>
            <person name="Wang Q."/>
            <person name="Liang K."/>
            <person name="Zhang Z."/>
        </authorList>
    </citation>
    <scope>NUCLEOTIDE SEQUENCE [LARGE SCALE GENOMIC DNA]</scope>
    <source>
        <strain evidence="2 3">WHSC-8</strain>
    </source>
</reference>
<feature type="signal peptide" evidence="1">
    <location>
        <begin position="1"/>
        <end position="26"/>
    </location>
</feature>
<feature type="chain" id="PRO_5031062001" evidence="1">
    <location>
        <begin position="27"/>
        <end position="201"/>
    </location>
</feature>
<dbReference type="KEGG" id="sphi:TS85_11780"/>